<gene>
    <name evidence="1" type="ORF">ILEXP_LOCUS15163</name>
</gene>
<dbReference type="AlphaFoldDB" id="A0ABC8RWC9"/>
<keyword evidence="2" id="KW-1185">Reference proteome</keyword>
<protein>
    <submittedName>
        <fullName evidence="1">Uncharacterized protein</fullName>
    </submittedName>
</protein>
<comment type="caution">
    <text evidence="1">The sequence shown here is derived from an EMBL/GenBank/DDBJ whole genome shotgun (WGS) entry which is preliminary data.</text>
</comment>
<reference evidence="1 2" key="1">
    <citation type="submission" date="2024-02" db="EMBL/GenBank/DDBJ databases">
        <authorList>
            <person name="Vignale AGUSTIN F."/>
            <person name="Sosa J E."/>
            <person name="Modenutti C."/>
        </authorList>
    </citation>
    <scope>NUCLEOTIDE SEQUENCE [LARGE SCALE GENOMIC DNA]</scope>
</reference>
<evidence type="ECO:0000313" key="1">
    <source>
        <dbReference type="EMBL" id="CAK9147279.1"/>
    </source>
</evidence>
<name>A0ABC8RWC9_9AQUA</name>
<dbReference type="PANTHER" id="PTHR38542">
    <property type="entry name" value="OS04G0450500 PROTEIN"/>
    <property type="match status" value="1"/>
</dbReference>
<evidence type="ECO:0000313" key="2">
    <source>
        <dbReference type="Proteomes" id="UP001642360"/>
    </source>
</evidence>
<dbReference type="PANTHER" id="PTHR38542:SF2">
    <property type="entry name" value="REPLICATION FACTOR A C-TERMINAL DOMAIN-CONTAINING PROTEIN"/>
    <property type="match status" value="1"/>
</dbReference>
<accession>A0ABC8RWC9</accession>
<dbReference type="Proteomes" id="UP001642360">
    <property type="component" value="Unassembled WGS sequence"/>
</dbReference>
<organism evidence="1 2">
    <name type="scientific">Ilex paraguariensis</name>
    <name type="common">yerba mate</name>
    <dbReference type="NCBI Taxonomy" id="185542"/>
    <lineage>
        <taxon>Eukaryota</taxon>
        <taxon>Viridiplantae</taxon>
        <taxon>Streptophyta</taxon>
        <taxon>Embryophyta</taxon>
        <taxon>Tracheophyta</taxon>
        <taxon>Spermatophyta</taxon>
        <taxon>Magnoliopsida</taxon>
        <taxon>eudicotyledons</taxon>
        <taxon>Gunneridae</taxon>
        <taxon>Pentapetalae</taxon>
        <taxon>asterids</taxon>
        <taxon>campanulids</taxon>
        <taxon>Aquifoliales</taxon>
        <taxon>Aquifoliaceae</taxon>
        <taxon>Ilex</taxon>
    </lineage>
</organism>
<proteinExistence type="predicted"/>
<dbReference type="EMBL" id="CAUOFW020001663">
    <property type="protein sequence ID" value="CAK9147279.1"/>
    <property type="molecule type" value="Genomic_DNA"/>
</dbReference>
<sequence length="288" mass="33004">MFQTFSLHVTFPQKRQPSINWKVYEEPQCQDCSSLLEVSHLTDSCKATFHASVGELFVPISFKCLDESEEERMFISRRLHIMGEKNLVEDLICTGCQLCGAPLNLEFRSSIKQETIPLYCQKSSNRLHIVGLIYRPFMLYVWDDSKYIPLLVTNKAAELLFGNIRAEIVHSCHRRQNHRENHDMDSGHQDNDSYAQATLQSNAAGRDISNSRSTGTAKGFRLKGKRQFGENLNFYLIWVILLKMLLLPGKNSPLKFKVKVNATRDWESGRCEMVSVTMPCFRTNLSSA</sequence>